<proteinExistence type="predicted"/>
<dbReference type="AlphaFoldDB" id="A0A9Q5ZD15"/>
<keyword evidence="1" id="KW-0472">Membrane</keyword>
<evidence type="ECO:0000313" key="3">
    <source>
        <dbReference type="Proteomes" id="UP000222310"/>
    </source>
</evidence>
<feature type="transmembrane region" description="Helical" evidence="1">
    <location>
        <begin position="73"/>
        <end position="93"/>
    </location>
</feature>
<reference evidence="2 3" key="1">
    <citation type="submission" date="2015-02" db="EMBL/GenBank/DDBJ databases">
        <title>Nostoc linckia genome annotation.</title>
        <authorList>
            <person name="Zhou Z."/>
        </authorList>
    </citation>
    <scope>NUCLEOTIDE SEQUENCE [LARGE SCALE GENOMIC DNA]</scope>
    <source>
        <strain evidence="3">z8</strain>
    </source>
</reference>
<keyword evidence="1" id="KW-1133">Transmembrane helix</keyword>
<dbReference type="RefSeq" id="WP_099069054.1">
    <property type="nucleotide sequence ID" value="NZ_LAHD01000027.1"/>
</dbReference>
<sequence length="308" mass="33116">MNHSSDRITNQTATELFALAAQLQGQKSHDYTPSELVQAATEAGISPENLQEALQLMRIQNTQNQIRRHNLRLIVNSGIVGVAIALTSVWAYFNFKVNSAIAGRTLPAVIVSPVNPVAPEDGFVANYTGTVQQYLLNPEGKVDGLLLKNKLQVKFPPHLTNQLTNAIAPGAEVRIAGKAGVATRFGQEVEASQITNQQNQQTIAVQSPMAPPPPPVNKANTYTSLSAEGTAQNWLVGHRGELNGLILSSGVEVKFPPHVGEQLVNMIQGNDKVQVQGFGSRNSYGQVIEVTRLSVNGENVAISPLPPR</sequence>
<dbReference type="GeneID" id="57094455"/>
<organism evidence="2 3">
    <name type="scientific">Nostoc linckia z8</name>
    <dbReference type="NCBI Taxonomy" id="1628746"/>
    <lineage>
        <taxon>Bacteria</taxon>
        <taxon>Bacillati</taxon>
        <taxon>Cyanobacteriota</taxon>
        <taxon>Cyanophyceae</taxon>
        <taxon>Nostocales</taxon>
        <taxon>Nostocaceae</taxon>
        <taxon>Nostoc</taxon>
    </lineage>
</organism>
<dbReference type="Proteomes" id="UP000222310">
    <property type="component" value="Unassembled WGS sequence"/>
</dbReference>
<name>A0A9Q5ZD15_NOSLI</name>
<dbReference type="EMBL" id="LAHD01000027">
    <property type="protein sequence ID" value="PHK04308.1"/>
    <property type="molecule type" value="Genomic_DNA"/>
</dbReference>
<keyword evidence="1" id="KW-0812">Transmembrane</keyword>
<evidence type="ECO:0000313" key="2">
    <source>
        <dbReference type="EMBL" id="PHK04308.1"/>
    </source>
</evidence>
<accession>A0A9Q5ZD15</accession>
<gene>
    <name evidence="2" type="ORF">VF08_11970</name>
</gene>
<evidence type="ECO:0008006" key="4">
    <source>
        <dbReference type="Google" id="ProtNLM"/>
    </source>
</evidence>
<protein>
    <recommendedName>
        <fullName evidence="4">DUF5666 domain-containing protein</fullName>
    </recommendedName>
</protein>
<comment type="caution">
    <text evidence="2">The sequence shown here is derived from an EMBL/GenBank/DDBJ whole genome shotgun (WGS) entry which is preliminary data.</text>
</comment>
<evidence type="ECO:0000256" key="1">
    <source>
        <dbReference type="SAM" id="Phobius"/>
    </source>
</evidence>